<dbReference type="InterPro" id="IPR036388">
    <property type="entry name" value="WH-like_DNA-bd_sf"/>
</dbReference>
<dbReference type="InterPro" id="IPR013324">
    <property type="entry name" value="RNA_pol_sigma_r3/r4-like"/>
</dbReference>
<dbReference type="NCBIfam" id="TIGR02937">
    <property type="entry name" value="sigma70-ECF"/>
    <property type="match status" value="1"/>
</dbReference>
<name>A0A7Y9UQH9_9ACTN</name>
<dbReference type="SUPFAM" id="SSF88946">
    <property type="entry name" value="Sigma2 domain of RNA polymerase sigma factors"/>
    <property type="match status" value="1"/>
</dbReference>
<reference evidence="8 9" key="1">
    <citation type="submission" date="2020-07" db="EMBL/GenBank/DDBJ databases">
        <title>Sequencing the genomes of 1000 actinobacteria strains.</title>
        <authorList>
            <person name="Klenk H.-P."/>
        </authorList>
    </citation>
    <scope>NUCLEOTIDE SEQUENCE [LARGE SCALE GENOMIC DNA]</scope>
    <source>
        <strain evidence="8 9">DSM 23819</strain>
    </source>
</reference>
<sequence>MSGDPFLTHRRLLFTVAYEMLGSAADAEDVVQETWLKWRGVDQAEVRDPRAYLVRIVTRAALDQVRATSRRREEYVGPWLPEPILTSPDVADDVALADSLSTAMLLVLETLTPTQRAVFVLHEVFGFDYEELAEAVGKTPAAVRQIAHRAREHLASRKPRGEVSAESTRHALNAFQHALATGEIQPLADLLAPDVVMLGDGGGVKQALPRPIHGAAKVAKLLEVGFSTPWATLMSLEQIQANGWPALLVRLDGELDSVVTMRVEDGLVTGIYTVRNPEKLTRFLEEAGVSR</sequence>
<evidence type="ECO:0000256" key="1">
    <source>
        <dbReference type="ARBA" id="ARBA00010641"/>
    </source>
</evidence>
<evidence type="ECO:0000259" key="6">
    <source>
        <dbReference type="Pfam" id="PF04542"/>
    </source>
</evidence>
<evidence type="ECO:0000256" key="4">
    <source>
        <dbReference type="ARBA" id="ARBA00023082"/>
    </source>
</evidence>
<keyword evidence="9" id="KW-1185">Reference proteome</keyword>
<dbReference type="GO" id="GO:0006352">
    <property type="term" value="P:DNA-templated transcription initiation"/>
    <property type="evidence" value="ECO:0007669"/>
    <property type="project" value="InterPro"/>
</dbReference>
<comment type="similarity">
    <text evidence="1">Belongs to the sigma-70 factor family. ECF subfamily.</text>
</comment>
<dbReference type="SUPFAM" id="SSF88659">
    <property type="entry name" value="Sigma3 and sigma4 domains of RNA polymerase sigma factors"/>
    <property type="match status" value="1"/>
</dbReference>
<keyword evidence="4" id="KW-0731">Sigma factor</keyword>
<gene>
    <name evidence="8" type="ORF">BJ980_002215</name>
</gene>
<dbReference type="Pfam" id="PF04542">
    <property type="entry name" value="Sigma70_r2"/>
    <property type="match status" value="1"/>
</dbReference>
<dbReference type="Gene3D" id="1.10.10.10">
    <property type="entry name" value="Winged helix-like DNA-binding domain superfamily/Winged helix DNA-binding domain"/>
    <property type="match status" value="1"/>
</dbReference>
<keyword evidence="3" id="KW-0805">Transcription regulation</keyword>
<dbReference type="Gene3D" id="3.10.450.50">
    <property type="match status" value="1"/>
</dbReference>
<feature type="domain" description="RNA polymerase sigma factor 70 region 4 type 2" evidence="7">
    <location>
        <begin position="104"/>
        <end position="154"/>
    </location>
</feature>
<dbReference type="InterPro" id="IPR013325">
    <property type="entry name" value="RNA_pol_sigma_r2"/>
</dbReference>
<dbReference type="InterPro" id="IPR013249">
    <property type="entry name" value="RNA_pol_sigma70_r4_t2"/>
</dbReference>
<evidence type="ECO:0000256" key="5">
    <source>
        <dbReference type="ARBA" id="ARBA00023163"/>
    </source>
</evidence>
<dbReference type="InterPro" id="IPR014284">
    <property type="entry name" value="RNA_pol_sigma-70_dom"/>
</dbReference>
<organism evidence="8 9">
    <name type="scientific">Nocardioides daedukensis</name>
    <dbReference type="NCBI Taxonomy" id="634462"/>
    <lineage>
        <taxon>Bacteria</taxon>
        <taxon>Bacillati</taxon>
        <taxon>Actinomycetota</taxon>
        <taxon>Actinomycetes</taxon>
        <taxon>Propionibacteriales</taxon>
        <taxon>Nocardioidaceae</taxon>
        <taxon>Nocardioides</taxon>
    </lineage>
</organism>
<dbReference type="AlphaFoldDB" id="A0A7Y9UQH9"/>
<dbReference type="GO" id="GO:0003677">
    <property type="term" value="F:DNA binding"/>
    <property type="evidence" value="ECO:0007669"/>
    <property type="project" value="InterPro"/>
</dbReference>
<dbReference type="PANTHER" id="PTHR30173:SF36">
    <property type="entry name" value="ECF RNA POLYMERASE SIGMA FACTOR SIGJ"/>
    <property type="match status" value="1"/>
</dbReference>
<dbReference type="NCBIfam" id="TIGR02957">
    <property type="entry name" value="SigX4"/>
    <property type="match status" value="1"/>
</dbReference>
<accession>A0A7Y9UQH9</accession>
<dbReference type="EMBL" id="JACCAA010000001">
    <property type="protein sequence ID" value="NYG59292.1"/>
    <property type="molecule type" value="Genomic_DNA"/>
</dbReference>
<proteinExistence type="inferred from homology"/>
<dbReference type="InterPro" id="IPR052704">
    <property type="entry name" value="ECF_Sigma-70_Domain"/>
</dbReference>
<evidence type="ECO:0000256" key="3">
    <source>
        <dbReference type="ARBA" id="ARBA00023015"/>
    </source>
</evidence>
<evidence type="ECO:0000256" key="2">
    <source>
        <dbReference type="ARBA" id="ARBA00011344"/>
    </source>
</evidence>
<comment type="subunit">
    <text evidence="2">Interacts transiently with the RNA polymerase catalytic core formed by RpoA, RpoB, RpoC and RpoZ (2 alpha, 1 beta, 1 beta' and 1 omega subunit) to form the RNA polymerase holoenzyme that can initiate transcription.</text>
</comment>
<evidence type="ECO:0000259" key="7">
    <source>
        <dbReference type="Pfam" id="PF08281"/>
    </source>
</evidence>
<keyword evidence="5" id="KW-0804">Transcription</keyword>
<dbReference type="PANTHER" id="PTHR30173">
    <property type="entry name" value="SIGMA 19 FACTOR"/>
    <property type="match status" value="1"/>
</dbReference>
<dbReference type="RefSeq" id="WP_179502356.1">
    <property type="nucleotide sequence ID" value="NZ_JACCAA010000001.1"/>
</dbReference>
<evidence type="ECO:0000313" key="9">
    <source>
        <dbReference type="Proteomes" id="UP000540656"/>
    </source>
</evidence>
<dbReference type="InterPro" id="IPR014303">
    <property type="entry name" value="RNA_pol_sigma-70_ECF"/>
</dbReference>
<dbReference type="Gene3D" id="1.10.1740.10">
    <property type="match status" value="1"/>
</dbReference>
<dbReference type="InterPro" id="IPR007627">
    <property type="entry name" value="RNA_pol_sigma70_r2"/>
</dbReference>
<dbReference type="Pfam" id="PF08281">
    <property type="entry name" value="Sigma70_r4_2"/>
    <property type="match status" value="1"/>
</dbReference>
<comment type="caution">
    <text evidence="8">The sequence shown here is derived from an EMBL/GenBank/DDBJ whole genome shotgun (WGS) entry which is preliminary data.</text>
</comment>
<dbReference type="GO" id="GO:0016987">
    <property type="term" value="F:sigma factor activity"/>
    <property type="evidence" value="ECO:0007669"/>
    <property type="project" value="UniProtKB-KW"/>
</dbReference>
<dbReference type="InterPro" id="IPR032710">
    <property type="entry name" value="NTF2-like_dom_sf"/>
</dbReference>
<feature type="domain" description="RNA polymerase sigma-70 region 2" evidence="6">
    <location>
        <begin position="8"/>
        <end position="70"/>
    </location>
</feature>
<protein>
    <submittedName>
        <fullName evidence="8">RNA polymerase sigma-70 factor (ECF subfamily)</fullName>
    </submittedName>
</protein>
<dbReference type="SUPFAM" id="SSF54427">
    <property type="entry name" value="NTF2-like"/>
    <property type="match status" value="1"/>
</dbReference>
<evidence type="ECO:0000313" key="8">
    <source>
        <dbReference type="EMBL" id="NYG59292.1"/>
    </source>
</evidence>
<dbReference type="Proteomes" id="UP000540656">
    <property type="component" value="Unassembled WGS sequence"/>
</dbReference>
<dbReference type="NCBIfam" id="NF007214">
    <property type="entry name" value="PRK09636.1"/>
    <property type="match status" value="1"/>
</dbReference>
<dbReference type="CDD" id="cd06171">
    <property type="entry name" value="Sigma70_r4"/>
    <property type="match status" value="1"/>
</dbReference>